<dbReference type="SMART" id="SM00387">
    <property type="entry name" value="HATPase_c"/>
    <property type="match status" value="1"/>
</dbReference>
<evidence type="ECO:0000256" key="5">
    <source>
        <dbReference type="ARBA" id="ARBA00022679"/>
    </source>
</evidence>
<evidence type="ECO:0000256" key="1">
    <source>
        <dbReference type="ARBA" id="ARBA00000085"/>
    </source>
</evidence>
<dbReference type="EC" id="2.7.13.3" evidence="3"/>
<dbReference type="InterPro" id="IPR003661">
    <property type="entry name" value="HisK_dim/P_dom"/>
</dbReference>
<evidence type="ECO:0000256" key="3">
    <source>
        <dbReference type="ARBA" id="ARBA00012438"/>
    </source>
</evidence>
<dbReference type="SUPFAM" id="SSF55874">
    <property type="entry name" value="ATPase domain of HSP90 chaperone/DNA topoisomerase II/histidine kinase"/>
    <property type="match status" value="1"/>
</dbReference>
<dbReference type="SMART" id="SM00388">
    <property type="entry name" value="HisKA"/>
    <property type="match status" value="1"/>
</dbReference>
<evidence type="ECO:0000256" key="2">
    <source>
        <dbReference type="ARBA" id="ARBA00004236"/>
    </source>
</evidence>
<dbReference type="Gene3D" id="1.10.287.130">
    <property type="match status" value="1"/>
</dbReference>
<dbReference type="PRINTS" id="PR00344">
    <property type="entry name" value="BCTRLSENSOR"/>
</dbReference>
<evidence type="ECO:0000256" key="11">
    <source>
        <dbReference type="SAM" id="MobiDB-lite"/>
    </source>
</evidence>
<name>A0A7W3T1G8_9ACTN</name>
<dbReference type="AlphaFoldDB" id="A0A7W3T1G8"/>
<evidence type="ECO:0000256" key="4">
    <source>
        <dbReference type="ARBA" id="ARBA00022553"/>
    </source>
</evidence>
<proteinExistence type="predicted"/>
<comment type="subcellular location">
    <subcellularLocation>
        <location evidence="2">Cell membrane</location>
    </subcellularLocation>
</comment>
<evidence type="ECO:0000256" key="7">
    <source>
        <dbReference type="ARBA" id="ARBA00022777"/>
    </source>
</evidence>
<dbReference type="CDD" id="cd00082">
    <property type="entry name" value="HisKA"/>
    <property type="match status" value="1"/>
</dbReference>
<keyword evidence="4" id="KW-0597">Phosphoprotein</keyword>
<feature type="domain" description="Histidine kinase" evidence="13">
    <location>
        <begin position="233"/>
        <end position="440"/>
    </location>
</feature>
<dbReference type="PROSITE" id="PS50885">
    <property type="entry name" value="HAMP"/>
    <property type="match status" value="1"/>
</dbReference>
<protein>
    <recommendedName>
        <fullName evidence="3">histidine kinase</fullName>
        <ecNumber evidence="3">2.7.13.3</ecNumber>
    </recommendedName>
</protein>
<comment type="caution">
    <text evidence="15">The sequence shown here is derived from an EMBL/GenBank/DDBJ whole genome shotgun (WGS) entry which is preliminary data.</text>
</comment>
<dbReference type="CDD" id="cd06225">
    <property type="entry name" value="HAMP"/>
    <property type="match status" value="1"/>
</dbReference>
<dbReference type="CDD" id="cd00075">
    <property type="entry name" value="HATPase"/>
    <property type="match status" value="1"/>
</dbReference>
<evidence type="ECO:0000256" key="9">
    <source>
        <dbReference type="ARBA" id="ARBA00023012"/>
    </source>
</evidence>
<dbReference type="Proteomes" id="UP000530234">
    <property type="component" value="Unassembled WGS sequence"/>
</dbReference>
<dbReference type="Pfam" id="PF00512">
    <property type="entry name" value="HisKA"/>
    <property type="match status" value="1"/>
</dbReference>
<dbReference type="PROSITE" id="PS50109">
    <property type="entry name" value="HIS_KIN"/>
    <property type="match status" value="1"/>
</dbReference>
<dbReference type="PANTHER" id="PTHR45436">
    <property type="entry name" value="SENSOR HISTIDINE KINASE YKOH"/>
    <property type="match status" value="1"/>
</dbReference>
<keyword evidence="9" id="KW-0902">Two-component regulatory system</keyword>
<dbReference type="Gene3D" id="3.30.565.10">
    <property type="entry name" value="Histidine kinase-like ATPase, C-terminal domain"/>
    <property type="match status" value="1"/>
</dbReference>
<dbReference type="SUPFAM" id="SSF47384">
    <property type="entry name" value="Homodimeric domain of signal transducing histidine kinase"/>
    <property type="match status" value="1"/>
</dbReference>
<evidence type="ECO:0000259" key="13">
    <source>
        <dbReference type="PROSITE" id="PS50109"/>
    </source>
</evidence>
<dbReference type="GO" id="GO:0000155">
    <property type="term" value="F:phosphorelay sensor kinase activity"/>
    <property type="evidence" value="ECO:0007669"/>
    <property type="project" value="InterPro"/>
</dbReference>
<keyword evidence="8 12" id="KW-1133">Transmembrane helix</keyword>
<evidence type="ECO:0000256" key="8">
    <source>
        <dbReference type="ARBA" id="ARBA00022989"/>
    </source>
</evidence>
<dbReference type="InterPro" id="IPR003594">
    <property type="entry name" value="HATPase_dom"/>
</dbReference>
<dbReference type="EMBL" id="VKHS01000095">
    <property type="protein sequence ID" value="MBB0229197.1"/>
    <property type="molecule type" value="Genomic_DNA"/>
</dbReference>
<dbReference type="GO" id="GO:0005886">
    <property type="term" value="C:plasma membrane"/>
    <property type="evidence" value="ECO:0007669"/>
    <property type="project" value="UniProtKB-SubCell"/>
</dbReference>
<keyword evidence="7" id="KW-0418">Kinase</keyword>
<reference evidence="16" key="1">
    <citation type="submission" date="2019-10" db="EMBL/GenBank/DDBJ databases">
        <title>Streptomyces sp. nov., a novel actinobacterium isolated from alkaline environment.</title>
        <authorList>
            <person name="Golinska P."/>
        </authorList>
    </citation>
    <scope>NUCLEOTIDE SEQUENCE [LARGE SCALE GENOMIC DNA]</scope>
    <source>
        <strain evidence="16">DSM 42108</strain>
    </source>
</reference>
<dbReference type="InterPro" id="IPR003660">
    <property type="entry name" value="HAMP_dom"/>
</dbReference>
<keyword evidence="10 12" id="KW-0472">Membrane</keyword>
<evidence type="ECO:0000256" key="12">
    <source>
        <dbReference type="SAM" id="Phobius"/>
    </source>
</evidence>
<dbReference type="InterPro" id="IPR005467">
    <property type="entry name" value="His_kinase_dom"/>
</dbReference>
<feature type="region of interest" description="Disordered" evidence="11">
    <location>
        <begin position="442"/>
        <end position="464"/>
    </location>
</feature>
<evidence type="ECO:0000259" key="14">
    <source>
        <dbReference type="PROSITE" id="PS50885"/>
    </source>
</evidence>
<dbReference type="InterPro" id="IPR036890">
    <property type="entry name" value="HATPase_C_sf"/>
</dbReference>
<accession>A0A7W3T1G8</accession>
<feature type="domain" description="HAMP" evidence="14">
    <location>
        <begin position="171"/>
        <end position="225"/>
    </location>
</feature>
<dbReference type="SMART" id="SM00304">
    <property type="entry name" value="HAMP"/>
    <property type="match status" value="1"/>
</dbReference>
<dbReference type="Gene3D" id="6.10.340.10">
    <property type="match status" value="1"/>
</dbReference>
<dbReference type="FunFam" id="1.10.287.130:FF:000009">
    <property type="entry name" value="Two-component sensor histidine kinase"/>
    <property type="match status" value="1"/>
</dbReference>
<dbReference type="InterPro" id="IPR004358">
    <property type="entry name" value="Sig_transdc_His_kin-like_C"/>
</dbReference>
<evidence type="ECO:0000313" key="15">
    <source>
        <dbReference type="EMBL" id="MBB0229197.1"/>
    </source>
</evidence>
<dbReference type="PANTHER" id="PTHR45436:SF5">
    <property type="entry name" value="SENSOR HISTIDINE KINASE TRCS"/>
    <property type="match status" value="1"/>
</dbReference>
<feature type="transmembrane region" description="Helical" evidence="12">
    <location>
        <begin position="151"/>
        <end position="174"/>
    </location>
</feature>
<evidence type="ECO:0000313" key="16">
    <source>
        <dbReference type="Proteomes" id="UP000530234"/>
    </source>
</evidence>
<evidence type="ECO:0000256" key="6">
    <source>
        <dbReference type="ARBA" id="ARBA00022692"/>
    </source>
</evidence>
<evidence type="ECO:0000256" key="10">
    <source>
        <dbReference type="ARBA" id="ARBA00023136"/>
    </source>
</evidence>
<dbReference type="InterPro" id="IPR036097">
    <property type="entry name" value="HisK_dim/P_sf"/>
</dbReference>
<keyword evidence="5" id="KW-0808">Transferase</keyword>
<comment type="catalytic activity">
    <reaction evidence="1">
        <text>ATP + protein L-histidine = ADP + protein N-phospho-L-histidine.</text>
        <dbReference type="EC" id="2.7.13.3"/>
    </reaction>
</comment>
<dbReference type="Pfam" id="PF00672">
    <property type="entry name" value="HAMP"/>
    <property type="match status" value="1"/>
</dbReference>
<gene>
    <name evidence="15" type="ORF">FOE67_06645</name>
</gene>
<keyword evidence="6 12" id="KW-0812">Transmembrane</keyword>
<sequence length="464" mass="48859">MMIQTLRDNLIEQVDLQAENAARNVAVQLATGAPFDDLDMDATLPVQVVDREGRVRAVSVGLQGIRGTGTDVVSPVYWGPEPEEETGVGEPGEVGSRVLLLDGAAMVNGVVGDYRFAAIGAETVNDVDVTVFAGAPLEIERTAVATVRSSLMVGFPALLAVVAGVTWLVTFWSLRPVEAIRREMAAITRSEDLSRRVPEPGERDEIGRLAVTTNETLAALEASVERQRRFVADASHELRSPIASLRTQLEVGEAHPELLDVSGAVQDTVRLQGLAADLLLLARLDAGEGPAPGGTAEPASLAAEELARREGRGRVPVTAARLETVTVAGSAGQLGRVIGNLLDNADRHAAERVRLSVGRDDTGHAVVEVADDGSGVPEEQRERIFERFVRLDEARARDDGGAGLGLAIARDVAERHGGTLTVHDAPEGGALFRLRLPAVGEDADAGTTAGGRAPSAARARRGDG</sequence>
<organism evidence="15 16">
    <name type="scientific">Streptomyces calidiresistens</name>
    <dbReference type="NCBI Taxonomy" id="1485586"/>
    <lineage>
        <taxon>Bacteria</taxon>
        <taxon>Bacillati</taxon>
        <taxon>Actinomycetota</taxon>
        <taxon>Actinomycetes</taxon>
        <taxon>Kitasatosporales</taxon>
        <taxon>Streptomycetaceae</taxon>
        <taxon>Streptomyces</taxon>
    </lineage>
</organism>
<dbReference type="InterPro" id="IPR050428">
    <property type="entry name" value="TCS_sensor_his_kinase"/>
</dbReference>
<keyword evidence="16" id="KW-1185">Reference proteome</keyword>
<dbReference type="Pfam" id="PF02518">
    <property type="entry name" value="HATPase_c"/>
    <property type="match status" value="1"/>
</dbReference>
<feature type="compositionally biased region" description="Low complexity" evidence="11">
    <location>
        <begin position="445"/>
        <end position="457"/>
    </location>
</feature>